<dbReference type="NCBIfam" id="NF005574">
    <property type="entry name" value="PRK07259.1"/>
    <property type="match status" value="1"/>
</dbReference>
<feature type="binding site" evidence="9">
    <location>
        <begin position="216"/>
        <end position="217"/>
    </location>
    <ligand>
        <name>substrate</name>
    </ligand>
</feature>
<reference evidence="11 12" key="1">
    <citation type="submission" date="2010-02" db="EMBL/GenBank/DDBJ databases">
        <authorList>
            <person name="Weinstock G."/>
            <person name="Sodergren E."/>
            <person name="Clifton S."/>
            <person name="Fulton L."/>
            <person name="Fulton B."/>
            <person name="Courtney L."/>
            <person name="Fronick C."/>
            <person name="Harrison M."/>
            <person name="Strong C."/>
            <person name="Farmer C."/>
            <person name="Delahaunty K."/>
            <person name="Markovic C."/>
            <person name="Hall O."/>
            <person name="Minx P."/>
            <person name="Tomlinson C."/>
            <person name="Mitreva M."/>
            <person name="Nelson J."/>
            <person name="Hou S."/>
            <person name="Wollam A."/>
            <person name="Pepin K.H."/>
            <person name="Johnson M."/>
            <person name="Bhonagiri V."/>
            <person name="Zhang X."/>
            <person name="Suruliraj S."/>
            <person name="Warren W."/>
            <person name="Chinwalla A."/>
            <person name="Mardis E.R."/>
            <person name="Wilson R.K."/>
        </authorList>
    </citation>
    <scope>NUCLEOTIDE SEQUENCE [LARGE SCALE GENOMIC DNA]</scope>
    <source>
        <strain evidence="11 12">DSM 20213</strain>
    </source>
</reference>
<dbReference type="InterPro" id="IPR012135">
    <property type="entry name" value="Dihydroorotate_DH_1_2"/>
</dbReference>
<comment type="caution">
    <text evidence="9">Lacks conserved residue(s) required for the propagation of feature annotation.</text>
</comment>
<feature type="binding site" evidence="9">
    <location>
        <position position="189"/>
    </location>
    <ligand>
        <name>FMN</name>
        <dbReference type="ChEBI" id="CHEBI:58210"/>
    </ligand>
</feature>
<dbReference type="PANTHER" id="PTHR48109:SF1">
    <property type="entry name" value="DIHYDROOROTATE DEHYDROGENASE (FUMARATE)"/>
    <property type="match status" value="1"/>
</dbReference>
<gene>
    <name evidence="9" type="primary">pyrD</name>
    <name evidence="11" type="ORF">BIFBRE_03964</name>
</gene>
<keyword evidence="6 9" id="KW-0288">FMN</keyword>
<dbReference type="InterPro" id="IPR049622">
    <property type="entry name" value="Dihydroorotate_DH_I"/>
</dbReference>
<dbReference type="CDD" id="cd04740">
    <property type="entry name" value="DHOD_1B_like"/>
    <property type="match status" value="1"/>
</dbReference>
<evidence type="ECO:0000313" key="12">
    <source>
        <dbReference type="Proteomes" id="UP000003191"/>
    </source>
</evidence>
<evidence type="ECO:0000259" key="10">
    <source>
        <dbReference type="Pfam" id="PF01180"/>
    </source>
</evidence>
<comment type="subcellular location">
    <subcellularLocation>
        <location evidence="1 9">Cytoplasm</location>
    </subcellularLocation>
</comment>
<comment type="catalytic activity">
    <reaction evidence="9">
        <text>(S)-dihydroorotate + A = orotate + AH2</text>
        <dbReference type="Rhea" id="RHEA:18073"/>
        <dbReference type="ChEBI" id="CHEBI:13193"/>
        <dbReference type="ChEBI" id="CHEBI:17499"/>
        <dbReference type="ChEBI" id="CHEBI:30839"/>
        <dbReference type="ChEBI" id="CHEBI:30864"/>
    </reaction>
</comment>
<dbReference type="HAMAP" id="MF_00224">
    <property type="entry name" value="DHO_dh_type1"/>
    <property type="match status" value="1"/>
</dbReference>
<sequence>MGGVTMSANNQSVQGNDNHINLYEPHVWKHHTKVAGLEWKNLVGTASGTFQYAAVRWFYDVSQLGAVCTKGASPVPWEGNPSPRTAESPAANINAVGLQNPGIDHYLAEDLPKLKAAGAFVISNVAGHCDDDYAEVVEKLADSDADMLEINVSCPNVSAGGMSVGADPVALANLMDRLRPLTDKPMIVKLTPNVTDITVPARAAVEHGADALSMINTLKGMRINIRNGEPIIANVTGGVSGPAVLPIGLAAVYHTRTVLPDIPIIGLGGIDSGEKALEYLYAGANAVEVGAAALFDPVAPLRVARELDDLLDSRPELAAKLATGQTWR</sequence>
<dbReference type="GO" id="GO:0004152">
    <property type="term" value="F:dihydroorotate dehydrogenase activity"/>
    <property type="evidence" value="ECO:0007669"/>
    <property type="project" value="UniProtKB-UniRule"/>
</dbReference>
<dbReference type="PATRIC" id="fig|518634.7.peg.1003"/>
<dbReference type="InterPro" id="IPR013785">
    <property type="entry name" value="Aldolase_TIM"/>
</dbReference>
<dbReference type="Pfam" id="PF01180">
    <property type="entry name" value="DHO_dh"/>
    <property type="match status" value="1"/>
</dbReference>
<evidence type="ECO:0000256" key="7">
    <source>
        <dbReference type="ARBA" id="ARBA00022975"/>
    </source>
</evidence>
<comment type="function">
    <text evidence="9">Catalyzes the conversion of dihydroorotate to orotate.</text>
</comment>
<organism evidence="11 12">
    <name type="scientific">Bifidobacterium breve DSM 20213 = JCM 1192</name>
    <dbReference type="NCBI Taxonomy" id="518634"/>
    <lineage>
        <taxon>Bacteria</taxon>
        <taxon>Bacillati</taxon>
        <taxon>Actinomycetota</taxon>
        <taxon>Actinomycetes</taxon>
        <taxon>Bifidobacteriales</taxon>
        <taxon>Bifidobacteriaceae</taxon>
        <taxon>Bifidobacterium</taxon>
    </lineage>
</organism>
<protein>
    <recommendedName>
        <fullName evidence="9">Dihydroorotate dehydrogenase</fullName>
        <shortName evidence="9">DHOD</shortName>
        <shortName evidence="9">DHODase</shortName>
        <shortName evidence="9">DHOdehase</shortName>
        <ecNumber evidence="9">1.3.-.-</ecNumber>
    </recommendedName>
</protein>
<evidence type="ECO:0000256" key="2">
    <source>
        <dbReference type="ARBA" id="ARBA00004725"/>
    </source>
</evidence>
<dbReference type="GO" id="GO:0005737">
    <property type="term" value="C:cytoplasm"/>
    <property type="evidence" value="ECO:0007669"/>
    <property type="project" value="UniProtKB-SubCell"/>
</dbReference>
<comment type="similarity">
    <text evidence="3 9">Belongs to the dihydroorotate dehydrogenase family. Type 1 subfamily.</text>
</comment>
<keyword evidence="8 9" id="KW-0560">Oxidoreductase</keyword>
<evidence type="ECO:0000256" key="1">
    <source>
        <dbReference type="ARBA" id="ARBA00004496"/>
    </source>
</evidence>
<keyword evidence="7 9" id="KW-0665">Pyrimidine biosynthesis</keyword>
<feature type="binding site" evidence="9">
    <location>
        <position position="124"/>
    </location>
    <ligand>
        <name>FMN</name>
        <dbReference type="ChEBI" id="CHEBI:58210"/>
    </ligand>
</feature>
<dbReference type="InterPro" id="IPR033888">
    <property type="entry name" value="DHOD_1B"/>
</dbReference>
<dbReference type="SUPFAM" id="SSF51395">
    <property type="entry name" value="FMN-linked oxidoreductases"/>
    <property type="match status" value="1"/>
</dbReference>
<dbReference type="HOGENOM" id="CLU_042042_0_0_11"/>
<feature type="binding site" evidence="9">
    <location>
        <position position="47"/>
    </location>
    <ligand>
        <name>FMN</name>
        <dbReference type="ChEBI" id="CHEBI:58210"/>
    </ligand>
</feature>
<feature type="binding site" evidence="9">
    <location>
        <position position="70"/>
    </location>
    <ligand>
        <name>substrate</name>
    </ligand>
</feature>
<evidence type="ECO:0000256" key="3">
    <source>
        <dbReference type="ARBA" id="ARBA00008008"/>
    </source>
</evidence>
<keyword evidence="4 9" id="KW-0963">Cytoplasm</keyword>
<dbReference type="PIRSF" id="PIRSF000164">
    <property type="entry name" value="DHO_oxidase"/>
    <property type="match status" value="1"/>
</dbReference>
<dbReference type="AlphaFoldDB" id="D4BPF5"/>
<feature type="binding site" evidence="9">
    <location>
        <position position="215"/>
    </location>
    <ligand>
        <name>FMN</name>
        <dbReference type="ChEBI" id="CHEBI:58210"/>
    </ligand>
</feature>
<feature type="binding site" evidence="9">
    <location>
        <position position="151"/>
    </location>
    <ligand>
        <name>substrate</name>
    </ligand>
</feature>
<keyword evidence="5 9" id="KW-0285">Flavoprotein</keyword>
<feature type="binding site" evidence="9">
    <location>
        <position position="151"/>
    </location>
    <ligand>
        <name>FMN</name>
        <dbReference type="ChEBI" id="CHEBI:58210"/>
    </ligand>
</feature>
<accession>D4BPF5</accession>
<dbReference type="InterPro" id="IPR024920">
    <property type="entry name" value="Dihydroorotate_DH_1"/>
</dbReference>
<dbReference type="Proteomes" id="UP000003191">
    <property type="component" value="Unassembled WGS sequence"/>
</dbReference>
<comment type="pathway">
    <text evidence="2 9">Pyrimidine metabolism; UMP biosynthesis via de novo pathway.</text>
</comment>
<dbReference type="GO" id="GO:0006207">
    <property type="term" value="P:'de novo' pyrimidine nucleobase biosynthetic process"/>
    <property type="evidence" value="ECO:0007669"/>
    <property type="project" value="InterPro"/>
</dbReference>
<feature type="binding site" evidence="9">
    <location>
        <position position="241"/>
    </location>
    <ligand>
        <name>FMN</name>
        <dbReference type="ChEBI" id="CHEBI:58210"/>
    </ligand>
</feature>
<dbReference type="STRING" id="1685.RY69_981"/>
<evidence type="ECO:0000256" key="6">
    <source>
        <dbReference type="ARBA" id="ARBA00022643"/>
    </source>
</evidence>
<dbReference type="EC" id="1.3.-.-" evidence="9"/>
<name>D4BPF5_BIFBR</name>
<evidence type="ECO:0000256" key="4">
    <source>
        <dbReference type="ARBA" id="ARBA00022490"/>
    </source>
</evidence>
<evidence type="ECO:0000256" key="9">
    <source>
        <dbReference type="HAMAP-Rule" id="MF_00224"/>
    </source>
</evidence>
<feature type="binding site" evidence="9">
    <location>
        <begin position="94"/>
        <end position="98"/>
    </location>
    <ligand>
        <name>substrate</name>
    </ligand>
</feature>
<dbReference type="GO" id="GO:0044205">
    <property type="term" value="P:'de novo' UMP biosynthetic process"/>
    <property type="evidence" value="ECO:0007669"/>
    <property type="project" value="UniProtKB-UniRule"/>
</dbReference>
<feature type="domain" description="Dihydroorotate dehydrogenase catalytic" evidence="10">
    <location>
        <begin position="31"/>
        <end position="311"/>
    </location>
</feature>
<dbReference type="NCBIfam" id="TIGR01037">
    <property type="entry name" value="pyrD_sub1_fam"/>
    <property type="match status" value="1"/>
</dbReference>
<dbReference type="PANTHER" id="PTHR48109">
    <property type="entry name" value="DIHYDROOROTATE DEHYDROGENASE (QUINONE), MITOCHONDRIAL-RELATED"/>
    <property type="match status" value="1"/>
</dbReference>
<dbReference type="UniPathway" id="UPA00070"/>
<feature type="binding site" evidence="9">
    <location>
        <begin position="70"/>
        <end position="71"/>
    </location>
    <ligand>
        <name>FMN</name>
        <dbReference type="ChEBI" id="CHEBI:58210"/>
    </ligand>
</feature>
<dbReference type="EMBL" id="ACCG02000009">
    <property type="protein sequence ID" value="EFE89542.1"/>
    <property type="molecule type" value="Genomic_DNA"/>
</dbReference>
<comment type="caution">
    <text evidence="11">The sequence shown here is derived from an EMBL/GenBank/DDBJ whole genome shotgun (WGS) entry which is preliminary data.</text>
</comment>
<dbReference type="PROSITE" id="PS00912">
    <property type="entry name" value="DHODEHASE_2"/>
    <property type="match status" value="1"/>
</dbReference>
<keyword evidence="12" id="KW-1185">Reference proteome</keyword>
<proteinExistence type="inferred from homology"/>
<dbReference type="InterPro" id="IPR050074">
    <property type="entry name" value="DHO_dehydrogenase"/>
</dbReference>
<evidence type="ECO:0000313" key="11">
    <source>
        <dbReference type="EMBL" id="EFE89542.1"/>
    </source>
</evidence>
<evidence type="ECO:0000256" key="8">
    <source>
        <dbReference type="ARBA" id="ARBA00023002"/>
    </source>
</evidence>
<feature type="binding site" evidence="9">
    <location>
        <begin position="268"/>
        <end position="269"/>
    </location>
    <ligand>
        <name>FMN</name>
        <dbReference type="ChEBI" id="CHEBI:58210"/>
    </ligand>
</feature>
<dbReference type="Gene3D" id="3.20.20.70">
    <property type="entry name" value="Aldolase class I"/>
    <property type="match status" value="1"/>
</dbReference>
<dbReference type="InterPro" id="IPR005720">
    <property type="entry name" value="Dihydroorotate_DH_cat"/>
</dbReference>
<evidence type="ECO:0000256" key="5">
    <source>
        <dbReference type="ARBA" id="ARBA00022630"/>
    </source>
</evidence>
<comment type="cofactor">
    <cofactor evidence="9">
        <name>FMN</name>
        <dbReference type="ChEBI" id="CHEBI:58210"/>
    </cofactor>
    <text evidence="9">Binds 1 FMN per subunit.</text>
</comment>
<dbReference type="InterPro" id="IPR001295">
    <property type="entry name" value="Dihydroorotate_DH_CS"/>
</dbReference>
<feature type="active site" description="Nucleophile" evidence="9">
    <location>
        <position position="154"/>
    </location>
</feature>